<dbReference type="Gene3D" id="1.10.238.10">
    <property type="entry name" value="EF-hand"/>
    <property type="match status" value="1"/>
</dbReference>
<reference evidence="5" key="1">
    <citation type="submission" date="2019-08" db="EMBL/GenBank/DDBJ databases">
        <title>The improved chromosome-level genome for the pearl oyster Pinctada fucata martensii using PacBio sequencing and Hi-C.</title>
        <authorList>
            <person name="Zheng Z."/>
        </authorList>
    </citation>
    <scope>NUCLEOTIDE SEQUENCE</scope>
    <source>
        <strain evidence="5">ZZ-2019</strain>
        <tissue evidence="5">Adductor muscle</tissue>
    </source>
</reference>
<feature type="domain" description="EF-hand" evidence="4">
    <location>
        <begin position="63"/>
        <end position="98"/>
    </location>
</feature>
<dbReference type="SMART" id="SM00054">
    <property type="entry name" value="EFh"/>
    <property type="match status" value="3"/>
</dbReference>
<proteinExistence type="predicted"/>
<dbReference type="PROSITE" id="PS00018">
    <property type="entry name" value="EF_HAND_1"/>
    <property type="match status" value="2"/>
</dbReference>
<dbReference type="GO" id="GO:0005509">
    <property type="term" value="F:calcium ion binding"/>
    <property type="evidence" value="ECO:0007669"/>
    <property type="project" value="InterPro"/>
</dbReference>
<dbReference type="PANTHER" id="PTHR23055:SF60">
    <property type="entry name" value="CALAXIN"/>
    <property type="match status" value="1"/>
</dbReference>
<dbReference type="InterPro" id="IPR011992">
    <property type="entry name" value="EF-hand-dom_pair"/>
</dbReference>
<accession>A0AA89C6K4</accession>
<dbReference type="InterPro" id="IPR018247">
    <property type="entry name" value="EF_Hand_1_Ca_BS"/>
</dbReference>
<dbReference type="Pfam" id="PF13202">
    <property type="entry name" value="EF-hand_5"/>
    <property type="match status" value="1"/>
</dbReference>
<keyword evidence="6" id="KW-1185">Reference proteome</keyword>
<dbReference type="AlphaFoldDB" id="A0AA89C6K4"/>
<comment type="caution">
    <text evidence="5">The sequence shown here is derived from an EMBL/GenBank/DDBJ whole genome shotgun (WGS) entry which is preliminary data.</text>
</comment>
<evidence type="ECO:0000313" key="6">
    <source>
        <dbReference type="Proteomes" id="UP001186944"/>
    </source>
</evidence>
<dbReference type="Proteomes" id="UP001186944">
    <property type="component" value="Unassembled WGS sequence"/>
</dbReference>
<evidence type="ECO:0000313" key="5">
    <source>
        <dbReference type="EMBL" id="KAK3108460.1"/>
    </source>
</evidence>
<name>A0AA89C6K4_PINIB</name>
<organism evidence="5 6">
    <name type="scientific">Pinctada imbricata</name>
    <name type="common">Atlantic pearl-oyster</name>
    <name type="synonym">Pinctada martensii</name>
    <dbReference type="NCBI Taxonomy" id="66713"/>
    <lineage>
        <taxon>Eukaryota</taxon>
        <taxon>Metazoa</taxon>
        <taxon>Spiralia</taxon>
        <taxon>Lophotrochozoa</taxon>
        <taxon>Mollusca</taxon>
        <taxon>Bivalvia</taxon>
        <taxon>Autobranchia</taxon>
        <taxon>Pteriomorphia</taxon>
        <taxon>Pterioida</taxon>
        <taxon>Pterioidea</taxon>
        <taxon>Pteriidae</taxon>
        <taxon>Pinctada</taxon>
    </lineage>
</organism>
<evidence type="ECO:0000256" key="3">
    <source>
        <dbReference type="ARBA" id="ARBA00022837"/>
    </source>
</evidence>
<feature type="domain" description="EF-hand" evidence="4">
    <location>
        <begin position="144"/>
        <end position="179"/>
    </location>
</feature>
<dbReference type="PROSITE" id="PS50222">
    <property type="entry name" value="EF_HAND_2"/>
    <property type="match status" value="3"/>
</dbReference>
<dbReference type="PRINTS" id="PR00450">
    <property type="entry name" value="RECOVERIN"/>
</dbReference>
<keyword evidence="3" id="KW-0106">Calcium</keyword>
<keyword evidence="2" id="KW-0677">Repeat</keyword>
<evidence type="ECO:0000259" key="4">
    <source>
        <dbReference type="PROSITE" id="PS50222"/>
    </source>
</evidence>
<protein>
    <recommendedName>
        <fullName evidence="4">EF-hand domain-containing protein</fullName>
    </recommendedName>
</protein>
<dbReference type="EMBL" id="VSWD01000001">
    <property type="protein sequence ID" value="KAK3108460.1"/>
    <property type="molecule type" value="Genomic_DNA"/>
</dbReference>
<feature type="domain" description="EF-hand" evidence="4">
    <location>
        <begin position="99"/>
        <end position="134"/>
    </location>
</feature>
<dbReference type="PANTHER" id="PTHR23055">
    <property type="entry name" value="CALCIUM BINDING PROTEINS"/>
    <property type="match status" value="1"/>
</dbReference>
<evidence type="ECO:0000256" key="1">
    <source>
        <dbReference type="ARBA" id="ARBA00022723"/>
    </source>
</evidence>
<gene>
    <name evidence="5" type="ORF">FSP39_008310</name>
</gene>
<dbReference type="SUPFAM" id="SSF47473">
    <property type="entry name" value="EF-hand"/>
    <property type="match status" value="1"/>
</dbReference>
<keyword evidence="1" id="KW-0479">Metal-binding</keyword>
<dbReference type="Pfam" id="PF13499">
    <property type="entry name" value="EF-hand_7"/>
    <property type="match status" value="1"/>
</dbReference>
<sequence>MSNIKRQELTKLTEKLMKRKECHFQKHEVERLIIMFCKLTGGCHEKLDRAKFRDILHKCFCMTDDMLMDRVFRSFDTDTDNYLSHEEWVIGLSIMLHGTYEEKCNFCFVAYDLNSDGWISREEMFQLLKNSILKQVSEEDQDENIKELVEIVLKKMDRDHDSRLSLQDFKGTVKEEPLLLEVLGPCLPNKPEHNLGPYS</sequence>
<dbReference type="InterPro" id="IPR002048">
    <property type="entry name" value="EF_hand_dom"/>
</dbReference>
<evidence type="ECO:0000256" key="2">
    <source>
        <dbReference type="ARBA" id="ARBA00022737"/>
    </source>
</evidence>
<dbReference type="InterPro" id="IPR028846">
    <property type="entry name" value="Recoverin"/>
</dbReference>